<dbReference type="Proteomes" id="UP000094112">
    <property type="component" value="Unassembled WGS sequence"/>
</dbReference>
<evidence type="ECO:0000313" key="6">
    <source>
        <dbReference type="Proteomes" id="UP000094112"/>
    </source>
</evidence>
<feature type="region of interest" description="Disordered" evidence="4">
    <location>
        <begin position="333"/>
        <end position="357"/>
    </location>
</feature>
<evidence type="ECO:0008006" key="7">
    <source>
        <dbReference type="Google" id="ProtNLM"/>
    </source>
</evidence>
<keyword evidence="6" id="KW-1185">Reference proteome</keyword>
<dbReference type="PANTHER" id="PTHR15502">
    <property type="entry name" value="CALCINEURIN-BINDING PROTEIN CABIN 1-RELATED"/>
    <property type="match status" value="1"/>
</dbReference>
<comment type="subcellular location">
    <subcellularLocation>
        <location evidence="1">Nucleus</location>
    </subcellularLocation>
</comment>
<dbReference type="PANTHER" id="PTHR15502:SF7">
    <property type="entry name" value="CALCINEURIN-BINDING PROTEIN CABIN-1"/>
    <property type="match status" value="1"/>
</dbReference>
<dbReference type="RefSeq" id="XP_019037754.1">
    <property type="nucleotide sequence ID" value="XM_019185107.1"/>
</dbReference>
<dbReference type="GO" id="GO:0005634">
    <property type="term" value="C:nucleus"/>
    <property type="evidence" value="ECO:0007669"/>
    <property type="project" value="UniProtKB-SubCell"/>
</dbReference>
<evidence type="ECO:0000256" key="2">
    <source>
        <dbReference type="ARBA" id="ARBA00007335"/>
    </source>
</evidence>
<dbReference type="OrthoDB" id="77564at2759"/>
<protein>
    <recommendedName>
        <fullName evidence="7">Histone transcription regulator 3 homolog</fullName>
    </recommendedName>
</protein>
<name>A0A1E3P0V0_WICAA</name>
<proteinExistence type="inferred from homology"/>
<evidence type="ECO:0000256" key="1">
    <source>
        <dbReference type="ARBA" id="ARBA00004123"/>
    </source>
</evidence>
<feature type="compositionally biased region" description="Polar residues" evidence="4">
    <location>
        <begin position="333"/>
        <end position="343"/>
    </location>
</feature>
<accession>A0A1E3P0V0</accession>
<comment type="similarity">
    <text evidence="2">Belongs to the HIR3 family.</text>
</comment>
<dbReference type="InterPro" id="IPR033053">
    <property type="entry name" value="Hir3/CABIN1"/>
</dbReference>
<dbReference type="STRING" id="683960.A0A1E3P0V0"/>
<sequence>MSSFTALNLSAEDIAFDAEEHTRELQIEEAFKVFQRALKLQKAKEYEASNLLYEELFEIDVITNDSHSASPTVKTLRYLAHRNRGLLRFDELRSRISELTHNEALEQLLESLDELIEALQHSEGDIIVINLLLDVFKLFDNDRLSRFLIEYELTKDENDDMYIHQTSKMLSPNFLAYLNEEKKLLDKISCQSDSSHDSSLTDLEFLKPLKSILEARHLKFQNERKKNIILDQVSWKSVAEKLHQVIYRSKLKSHKFKDGYQLQDLPYFVVEFTLPSDSDMMIDDDEEPKLDQIAENHEVVISETQADSTKAIETNDVPIPDVEKDADNISLKRTASDGHQAQRASKRFRQQTDIEPDANRTDEFESFSEKFTSYMRNIGLNFEEITSFVNDENESYLKDFYNCLNNWTSRHSEFLSFNSSKGQTGLALNELINANVNSSLISTELSETEFSDEMVVEYLKKVNSGNYHFCEVRSLFLTTLMVPAQSKYPLIDCYLGRDFYNKIEDLVIASENDLFNVYHETNGWQSMAVSVSVLEILINYWINLKQKAKVKGLSTKALNELHNKSDHIHKLILRWRKLASTMISTCQDELLSVRLRWCTILFLQHEQKIPVNHLKKLLHELLDEFGSRYKDLTIEFPNYESLPSLSIKMIKNQSDKLNVLTTFEKTLSEGITNTSKVNILLETVLFAEDTKQFSDEERSMEEFLSGSSISLKLKLWKLLLDAYIANSDIEKYQKALTMVLSLLLDQIRSDAYNCQPELQRYQILLNTIGFYGDYINGFAQIIEQNNWVANSDGFTALFQNVVEFLRVLFCFNLHNYHSTNKPFHELALKSATKIRDIIANSLVVLLCFYSAIVENDELSSTRYDFFSLIHEEIGRHGVCDSASGRFLRLAQFLLENADPEAYECDILQHLNCRFHVFISNERFSPFDHHTLERPLDKDSAVTFAPSLLNLITRKRDPLFNILKPDLKSALDVFFKAVGDPTFTSTVVQKNDANIKQYLDSELEPRLFKHALLGSLDIGLRKTALQEQAVADKGLFYTEAATNLNVYKARKKAMQAKVTDLEDILKMIKSDLLYGANKAESWLLLGQTYSFQVEDDLIWTSDKLNVMEKKTTTALTQRKAILSLLMSLSIMINKEINGIQNNPSVFLLCLSSLYKELYHGLSKPMEGLCFQNQLKKKVLTTDGVSVLSSMLSKPYIRQMLLITKHLLNMSISVDGNDWLNFFYLAQVSHKIGSDVRIVLESSLQACQLSPSSIEPHYQLCSFLYKYVKLGHLSENETIEYLHKTESFFGELSTQLDSSALTHSKFQYIIIQALKKINHVDKKKWHHKHRFRLSTIYYDLQDFEKAYEEIEPLIILKSTNKNLVNIWKPDLEPPGKHFVYTYNYILYYVKLVNSLADFHKLLLFTKKLRRYGSGMVNLNEAWDFACSTLCYLTKEIVRAEPGFTDIEVPKLIYSEFIQASQSLTAKYKSESLKEEEVQVMILLYEISEIRRMNNGFGSTSQLDDTFNTLYLKIYLKNVTEESKKTFVNQQTMSLVKPNGANIKTKVARRDILACATALVKVIEPKIKDFKVTDEIGIDVPEDIKMTHLSEAKNNIDKEHRSLDNKNHLHDFNLSTPSSKNQQSSLKTPEKDDEVLSIKSNPESEDEFHTPTSTAVFEIIDD</sequence>
<dbReference type="GeneID" id="30202353"/>
<dbReference type="GO" id="GO:0000417">
    <property type="term" value="C:HIR complex"/>
    <property type="evidence" value="ECO:0007669"/>
    <property type="project" value="TreeGrafter"/>
</dbReference>
<feature type="compositionally biased region" description="Polar residues" evidence="4">
    <location>
        <begin position="1610"/>
        <end position="1624"/>
    </location>
</feature>
<evidence type="ECO:0000256" key="4">
    <source>
        <dbReference type="SAM" id="MobiDB-lite"/>
    </source>
</evidence>
<keyword evidence="3" id="KW-0539">Nucleus</keyword>
<feature type="region of interest" description="Disordered" evidence="4">
    <location>
        <begin position="1605"/>
        <end position="1659"/>
    </location>
</feature>
<evidence type="ECO:0000313" key="5">
    <source>
        <dbReference type="EMBL" id="ODQ58547.1"/>
    </source>
</evidence>
<evidence type="ECO:0000256" key="3">
    <source>
        <dbReference type="ARBA" id="ARBA00023242"/>
    </source>
</evidence>
<dbReference type="GO" id="GO:0031491">
    <property type="term" value="F:nucleosome binding"/>
    <property type="evidence" value="ECO:0007669"/>
    <property type="project" value="TreeGrafter"/>
</dbReference>
<dbReference type="EMBL" id="KV454212">
    <property type="protein sequence ID" value="ODQ58547.1"/>
    <property type="molecule type" value="Genomic_DNA"/>
</dbReference>
<dbReference type="GO" id="GO:0006325">
    <property type="term" value="P:chromatin organization"/>
    <property type="evidence" value="ECO:0007669"/>
    <property type="project" value="InterPro"/>
</dbReference>
<reference evidence="5 6" key="1">
    <citation type="journal article" date="2016" name="Proc. Natl. Acad. Sci. U.S.A.">
        <title>Comparative genomics of biotechnologically important yeasts.</title>
        <authorList>
            <person name="Riley R."/>
            <person name="Haridas S."/>
            <person name="Wolfe K.H."/>
            <person name="Lopes M.R."/>
            <person name="Hittinger C.T."/>
            <person name="Goeker M."/>
            <person name="Salamov A.A."/>
            <person name="Wisecaver J.H."/>
            <person name="Long T.M."/>
            <person name="Calvey C.H."/>
            <person name="Aerts A.L."/>
            <person name="Barry K.W."/>
            <person name="Choi C."/>
            <person name="Clum A."/>
            <person name="Coughlan A.Y."/>
            <person name="Deshpande S."/>
            <person name="Douglass A.P."/>
            <person name="Hanson S.J."/>
            <person name="Klenk H.-P."/>
            <person name="LaButti K.M."/>
            <person name="Lapidus A."/>
            <person name="Lindquist E.A."/>
            <person name="Lipzen A.M."/>
            <person name="Meier-Kolthoff J.P."/>
            <person name="Ohm R.A."/>
            <person name="Otillar R.P."/>
            <person name="Pangilinan J.L."/>
            <person name="Peng Y."/>
            <person name="Rokas A."/>
            <person name="Rosa C.A."/>
            <person name="Scheuner C."/>
            <person name="Sibirny A.A."/>
            <person name="Slot J.C."/>
            <person name="Stielow J.B."/>
            <person name="Sun H."/>
            <person name="Kurtzman C.P."/>
            <person name="Blackwell M."/>
            <person name="Grigoriev I.V."/>
            <person name="Jeffries T.W."/>
        </authorList>
    </citation>
    <scope>NUCLEOTIDE SEQUENCE [LARGE SCALE GENOMIC DNA]</scope>
    <source>
        <strain evidence="6">ATCC 58044 / CBS 1984 / NCYC 433 / NRRL Y-366-8</strain>
    </source>
</reference>
<organism evidence="5 6">
    <name type="scientific">Wickerhamomyces anomalus (strain ATCC 58044 / CBS 1984 / NCYC 433 / NRRL Y-366-8)</name>
    <name type="common">Yeast</name>
    <name type="synonym">Hansenula anomala</name>
    <dbReference type="NCBI Taxonomy" id="683960"/>
    <lineage>
        <taxon>Eukaryota</taxon>
        <taxon>Fungi</taxon>
        <taxon>Dikarya</taxon>
        <taxon>Ascomycota</taxon>
        <taxon>Saccharomycotina</taxon>
        <taxon>Saccharomycetes</taxon>
        <taxon>Phaffomycetales</taxon>
        <taxon>Wickerhamomycetaceae</taxon>
        <taxon>Wickerhamomyces</taxon>
    </lineage>
</organism>
<gene>
    <name evidence="5" type="ORF">WICANDRAFT_80681</name>
</gene>